<evidence type="ECO:0000313" key="1">
    <source>
        <dbReference type="EMBL" id="CAJ1941632.1"/>
    </source>
</evidence>
<name>A0AAD2CR72_9STRA</name>
<gene>
    <name evidence="1" type="ORF">CYCCA115_LOCUS7601</name>
</gene>
<keyword evidence="2" id="KW-1185">Reference proteome</keyword>
<protein>
    <submittedName>
        <fullName evidence="1">Uncharacterized protein</fullName>
    </submittedName>
</protein>
<dbReference type="Proteomes" id="UP001295423">
    <property type="component" value="Unassembled WGS sequence"/>
</dbReference>
<proteinExistence type="predicted"/>
<dbReference type="AlphaFoldDB" id="A0AAD2CR72"/>
<sequence length="215" mass="24151">MPPSMPSICHCGDWSMEHVFDAYFKMLSTGDQYLGQILAGKDPNLASFKVLPPHWNVENPLQDLRICTALLKNFWKILEDHGEHGEGSYDPTGLLLCCLACMVWHSKEILDVINSNPSHKLSMVPLFQPDSNLEELRALVSTDPTPGVMTTVTGIPPHIEVACQLKNMRKDLLDLIKATEKNKKDRKAAEKEFREQITNAVQESIEQENVNNGNV</sequence>
<reference evidence="1" key="1">
    <citation type="submission" date="2023-08" db="EMBL/GenBank/DDBJ databases">
        <authorList>
            <person name="Audoor S."/>
            <person name="Bilcke G."/>
        </authorList>
    </citation>
    <scope>NUCLEOTIDE SEQUENCE</scope>
</reference>
<comment type="caution">
    <text evidence="1">The sequence shown here is derived from an EMBL/GenBank/DDBJ whole genome shotgun (WGS) entry which is preliminary data.</text>
</comment>
<organism evidence="1 2">
    <name type="scientific">Cylindrotheca closterium</name>
    <dbReference type="NCBI Taxonomy" id="2856"/>
    <lineage>
        <taxon>Eukaryota</taxon>
        <taxon>Sar</taxon>
        <taxon>Stramenopiles</taxon>
        <taxon>Ochrophyta</taxon>
        <taxon>Bacillariophyta</taxon>
        <taxon>Bacillariophyceae</taxon>
        <taxon>Bacillariophycidae</taxon>
        <taxon>Bacillariales</taxon>
        <taxon>Bacillariaceae</taxon>
        <taxon>Cylindrotheca</taxon>
    </lineage>
</organism>
<dbReference type="EMBL" id="CAKOGP040001046">
    <property type="protein sequence ID" value="CAJ1941632.1"/>
    <property type="molecule type" value="Genomic_DNA"/>
</dbReference>
<accession>A0AAD2CR72</accession>
<evidence type="ECO:0000313" key="2">
    <source>
        <dbReference type="Proteomes" id="UP001295423"/>
    </source>
</evidence>